<accession>A0AAV9DEG9</accession>
<keyword evidence="4" id="KW-1185">Reference proteome</keyword>
<gene>
    <name evidence="3" type="primary">BURP3</name>
    <name evidence="3" type="ORF">QJS10_CPB14g00599</name>
</gene>
<evidence type="ECO:0000259" key="2">
    <source>
        <dbReference type="PROSITE" id="PS51277"/>
    </source>
</evidence>
<reference evidence="3" key="2">
    <citation type="submission" date="2023-06" db="EMBL/GenBank/DDBJ databases">
        <authorList>
            <person name="Ma L."/>
            <person name="Liu K.-W."/>
            <person name="Li Z."/>
            <person name="Hsiao Y.-Y."/>
            <person name="Qi Y."/>
            <person name="Fu T."/>
            <person name="Tang G."/>
            <person name="Zhang D."/>
            <person name="Sun W.-H."/>
            <person name="Liu D.-K."/>
            <person name="Li Y."/>
            <person name="Chen G.-Z."/>
            <person name="Liu X.-D."/>
            <person name="Liao X.-Y."/>
            <person name="Jiang Y.-T."/>
            <person name="Yu X."/>
            <person name="Hao Y."/>
            <person name="Huang J."/>
            <person name="Zhao X.-W."/>
            <person name="Ke S."/>
            <person name="Chen Y.-Y."/>
            <person name="Wu W.-L."/>
            <person name="Hsu J.-L."/>
            <person name="Lin Y.-F."/>
            <person name="Huang M.-D."/>
            <person name="Li C.-Y."/>
            <person name="Huang L."/>
            <person name="Wang Z.-W."/>
            <person name="Zhao X."/>
            <person name="Zhong W.-Y."/>
            <person name="Peng D.-H."/>
            <person name="Ahmad S."/>
            <person name="Lan S."/>
            <person name="Zhang J.-S."/>
            <person name="Tsai W.-C."/>
            <person name="Van De Peer Y."/>
            <person name="Liu Z.-J."/>
        </authorList>
    </citation>
    <scope>NUCLEOTIDE SEQUENCE</scope>
    <source>
        <strain evidence="3">CP</strain>
        <tissue evidence="3">Leaves</tissue>
    </source>
</reference>
<comment type="caution">
    <text evidence="3">The sequence shown here is derived from an EMBL/GenBank/DDBJ whole genome shotgun (WGS) entry which is preliminary data.</text>
</comment>
<dbReference type="SMART" id="SM01045">
    <property type="entry name" value="BURP"/>
    <property type="match status" value="1"/>
</dbReference>
<proteinExistence type="predicted"/>
<organism evidence="3 4">
    <name type="scientific">Acorus calamus</name>
    <name type="common">Sweet flag</name>
    <dbReference type="NCBI Taxonomy" id="4465"/>
    <lineage>
        <taxon>Eukaryota</taxon>
        <taxon>Viridiplantae</taxon>
        <taxon>Streptophyta</taxon>
        <taxon>Embryophyta</taxon>
        <taxon>Tracheophyta</taxon>
        <taxon>Spermatophyta</taxon>
        <taxon>Magnoliopsida</taxon>
        <taxon>Liliopsida</taxon>
        <taxon>Acoraceae</taxon>
        <taxon>Acorus</taxon>
    </lineage>
</organism>
<feature type="chain" id="PRO_5043507952" evidence="1">
    <location>
        <begin position="25"/>
        <end position="232"/>
    </location>
</feature>
<dbReference type="Proteomes" id="UP001180020">
    <property type="component" value="Unassembled WGS sequence"/>
</dbReference>
<evidence type="ECO:0000256" key="1">
    <source>
        <dbReference type="SAM" id="SignalP"/>
    </source>
</evidence>
<name>A0AAV9DEG9_ACOCL</name>
<dbReference type="PANTHER" id="PTHR31236:SF45">
    <property type="entry name" value="BURP DOMAIN-CONTAINING PROTEIN"/>
    <property type="match status" value="1"/>
</dbReference>
<feature type="domain" description="BURP" evidence="2">
    <location>
        <begin position="92"/>
        <end position="232"/>
    </location>
</feature>
<dbReference type="PANTHER" id="PTHR31236">
    <property type="entry name" value="BURP DOMAIN PROTEIN USPL1-LIKE"/>
    <property type="match status" value="1"/>
</dbReference>
<sequence>MDSKFMVPLILLLSIAAAAKVALSSIDGFPSAAKAHWKTVLPDTAMPIFINELLHPAKRGHGTGANIDLVLNQLYRNVKLNSLQKIPDATLYFLEDDLKRPGTRMHIQLTKRTTDSTAFLPLKEAKSILFSTVDLPNTLSRFSIKPKSKLALLMQQTHQLCEAPPLGSEVKHCATSLESMVDFAVSELGTNKGVQAMVTVLEDRKAKVAEKKNSPYKWYTVTGRRSEATFRR</sequence>
<protein>
    <submittedName>
        <fullName evidence="3">BURP domain-containing protein 3</fullName>
    </submittedName>
</protein>
<dbReference type="InterPro" id="IPR044816">
    <property type="entry name" value="BURP"/>
</dbReference>
<dbReference type="AlphaFoldDB" id="A0AAV9DEG9"/>
<keyword evidence="1" id="KW-0732">Signal</keyword>
<evidence type="ECO:0000313" key="4">
    <source>
        <dbReference type="Proteomes" id="UP001180020"/>
    </source>
</evidence>
<dbReference type="PROSITE" id="PS51277">
    <property type="entry name" value="BURP"/>
    <property type="match status" value="1"/>
</dbReference>
<dbReference type="EMBL" id="JAUJYO010000014">
    <property type="protein sequence ID" value="KAK1299450.1"/>
    <property type="molecule type" value="Genomic_DNA"/>
</dbReference>
<reference evidence="3" key="1">
    <citation type="journal article" date="2023" name="Nat. Commun.">
        <title>Diploid and tetraploid genomes of Acorus and the evolution of monocots.</title>
        <authorList>
            <person name="Ma L."/>
            <person name="Liu K.W."/>
            <person name="Li Z."/>
            <person name="Hsiao Y.Y."/>
            <person name="Qi Y."/>
            <person name="Fu T."/>
            <person name="Tang G.D."/>
            <person name="Zhang D."/>
            <person name="Sun W.H."/>
            <person name="Liu D.K."/>
            <person name="Li Y."/>
            <person name="Chen G.Z."/>
            <person name="Liu X.D."/>
            <person name="Liao X.Y."/>
            <person name="Jiang Y.T."/>
            <person name="Yu X."/>
            <person name="Hao Y."/>
            <person name="Huang J."/>
            <person name="Zhao X.W."/>
            <person name="Ke S."/>
            <person name="Chen Y.Y."/>
            <person name="Wu W.L."/>
            <person name="Hsu J.L."/>
            <person name="Lin Y.F."/>
            <person name="Huang M.D."/>
            <person name="Li C.Y."/>
            <person name="Huang L."/>
            <person name="Wang Z.W."/>
            <person name="Zhao X."/>
            <person name="Zhong W.Y."/>
            <person name="Peng D.H."/>
            <person name="Ahmad S."/>
            <person name="Lan S."/>
            <person name="Zhang J.S."/>
            <person name="Tsai W.C."/>
            <person name="Van de Peer Y."/>
            <person name="Liu Z.J."/>
        </authorList>
    </citation>
    <scope>NUCLEOTIDE SEQUENCE</scope>
    <source>
        <strain evidence="3">CP</strain>
    </source>
</reference>
<evidence type="ECO:0000313" key="3">
    <source>
        <dbReference type="EMBL" id="KAK1299450.1"/>
    </source>
</evidence>
<dbReference type="InterPro" id="IPR004873">
    <property type="entry name" value="BURP_dom"/>
</dbReference>
<feature type="signal peptide" evidence="1">
    <location>
        <begin position="1"/>
        <end position="24"/>
    </location>
</feature>
<dbReference type="Pfam" id="PF03181">
    <property type="entry name" value="BURP"/>
    <property type="match status" value="1"/>
</dbReference>